<dbReference type="STRING" id="67344.SAMN05216505_106203"/>
<reference evidence="3" key="1">
    <citation type="submission" date="2016-10" db="EMBL/GenBank/DDBJ databases">
        <authorList>
            <person name="Varghese N."/>
            <person name="Submissions S."/>
        </authorList>
    </citation>
    <scope>NUCLEOTIDE SEQUENCE [LARGE SCALE GENOMIC DNA]</scope>
    <source>
        <strain evidence="3">CGMCC 4.3504</strain>
    </source>
</reference>
<organism evidence="2 3">
    <name type="scientific">Streptomyces prasinopilosus</name>
    <dbReference type="NCBI Taxonomy" id="67344"/>
    <lineage>
        <taxon>Bacteria</taxon>
        <taxon>Bacillati</taxon>
        <taxon>Actinomycetota</taxon>
        <taxon>Actinomycetes</taxon>
        <taxon>Kitasatosporales</taxon>
        <taxon>Streptomycetaceae</taxon>
        <taxon>Streptomyces</taxon>
    </lineage>
</organism>
<name>A0A1G6TJ05_9ACTN</name>
<dbReference type="Proteomes" id="UP000182100">
    <property type="component" value="Unassembled WGS sequence"/>
</dbReference>
<evidence type="ECO:0000313" key="3">
    <source>
        <dbReference type="Proteomes" id="UP000182100"/>
    </source>
</evidence>
<feature type="region of interest" description="Disordered" evidence="1">
    <location>
        <begin position="1"/>
        <end position="141"/>
    </location>
</feature>
<feature type="compositionally biased region" description="Basic residues" evidence="1">
    <location>
        <begin position="124"/>
        <end position="133"/>
    </location>
</feature>
<gene>
    <name evidence="2" type="ORF">SAMN05216505_106203</name>
</gene>
<feature type="compositionally biased region" description="Basic and acidic residues" evidence="1">
    <location>
        <begin position="100"/>
        <end position="123"/>
    </location>
</feature>
<evidence type="ECO:0000313" key="2">
    <source>
        <dbReference type="EMBL" id="SDD29021.1"/>
    </source>
</evidence>
<keyword evidence="3" id="KW-1185">Reference proteome</keyword>
<dbReference type="AlphaFoldDB" id="A0A1G6TJ05"/>
<evidence type="ECO:0000256" key="1">
    <source>
        <dbReference type="SAM" id="MobiDB-lite"/>
    </source>
</evidence>
<protein>
    <submittedName>
        <fullName evidence="2">Uncharacterized protein</fullName>
    </submittedName>
</protein>
<feature type="compositionally biased region" description="Basic and acidic residues" evidence="1">
    <location>
        <begin position="21"/>
        <end position="55"/>
    </location>
</feature>
<proteinExistence type="predicted"/>
<dbReference type="EMBL" id="FMZK01000006">
    <property type="protein sequence ID" value="SDD29021.1"/>
    <property type="molecule type" value="Genomic_DNA"/>
</dbReference>
<sequence>MTEPARTPAPGPGRPGHRPRAAVEEPLRRTGRGDPDRIAELYADPCDRPRDEHGDAATPWIHRRGTRADATVRAGTTASARGAPGEPHPSPSPRRRPARVPRDRTGPRTPHGRDERDGAESSRPHRLFGHRPSNRMIGRVN</sequence>
<accession>A0A1G6TJ05</accession>